<reference evidence="8 9" key="2">
    <citation type="journal article" date="2009" name="PLoS ONE">
        <title>An integrated genetic and cytogenetic map of the cucumber genome.</title>
        <authorList>
            <person name="Ren Y."/>
            <person name="Zhang Z."/>
            <person name="Liu J."/>
            <person name="Staub J.E."/>
            <person name="Han Y."/>
            <person name="Cheng Z."/>
            <person name="Li X."/>
            <person name="Lu J."/>
            <person name="Miao H."/>
            <person name="Kang H."/>
            <person name="Xie B."/>
            <person name="Gu X."/>
            <person name="Wang X."/>
            <person name="Du Y."/>
            <person name="Jin W."/>
            <person name="Huang S."/>
        </authorList>
    </citation>
    <scope>NUCLEOTIDE SEQUENCE [LARGE SCALE GENOMIC DNA]</scope>
    <source>
        <strain evidence="9">cv. 9930</strain>
    </source>
</reference>
<dbReference type="Proteomes" id="UP000029981">
    <property type="component" value="Chromosome 1"/>
</dbReference>
<dbReference type="InterPro" id="IPR007052">
    <property type="entry name" value="CS_dom"/>
</dbReference>
<reference evidence="8 9" key="4">
    <citation type="journal article" date="2011" name="BMC Genomics">
        <title>RNA-Seq improves annotation of protein-coding genes in the cucumber genome.</title>
        <authorList>
            <person name="Li Z."/>
            <person name="Zhang Z."/>
            <person name="Yan P."/>
            <person name="Huang S."/>
            <person name="Fei Z."/>
            <person name="Lin K."/>
        </authorList>
    </citation>
    <scope>NUCLEOTIDE SEQUENCE [LARGE SCALE GENOMIC DNA]</scope>
    <source>
        <strain evidence="9">cv. 9930</strain>
    </source>
</reference>
<reference evidence="8 9" key="3">
    <citation type="journal article" date="2010" name="BMC Genomics">
        <title>Transcriptome sequencing and comparative analysis of cucumber flowers with different sex types.</title>
        <authorList>
            <person name="Guo S."/>
            <person name="Zheng Y."/>
            <person name="Joung J.G."/>
            <person name="Liu S."/>
            <person name="Zhang Z."/>
            <person name="Crasta O.R."/>
            <person name="Sobral B.W."/>
            <person name="Xu Y."/>
            <person name="Huang S."/>
            <person name="Fei Z."/>
        </authorList>
    </citation>
    <scope>NUCLEOTIDE SEQUENCE [LARGE SCALE GENOMIC DNA]</scope>
    <source>
        <strain evidence="9">cv. 9930</strain>
    </source>
</reference>
<evidence type="ECO:0000313" key="8">
    <source>
        <dbReference type="EMBL" id="KGN63957.1"/>
    </source>
</evidence>
<organism evidence="8 9">
    <name type="scientific">Cucumis sativus</name>
    <name type="common">Cucumber</name>
    <dbReference type="NCBI Taxonomy" id="3659"/>
    <lineage>
        <taxon>Eukaryota</taxon>
        <taxon>Viridiplantae</taxon>
        <taxon>Streptophyta</taxon>
        <taxon>Embryophyta</taxon>
        <taxon>Tracheophyta</taxon>
        <taxon>Spermatophyta</taxon>
        <taxon>Magnoliopsida</taxon>
        <taxon>eudicotyledons</taxon>
        <taxon>Gunneridae</taxon>
        <taxon>Pentapetalae</taxon>
        <taxon>rosids</taxon>
        <taxon>fabids</taxon>
        <taxon>Cucurbitales</taxon>
        <taxon>Cucurbitaceae</taxon>
        <taxon>Benincaseae</taxon>
        <taxon>Cucumis</taxon>
    </lineage>
</organism>
<keyword evidence="5" id="KW-1133">Transmembrane helix</keyword>
<feature type="region of interest" description="Disordered" evidence="4">
    <location>
        <begin position="94"/>
        <end position="131"/>
    </location>
</feature>
<dbReference type="InterPro" id="IPR008978">
    <property type="entry name" value="HSP20-like_chaperone"/>
</dbReference>
<feature type="domain" description="CS" evidence="7">
    <location>
        <begin position="13"/>
        <end position="111"/>
    </location>
</feature>
<protein>
    <submittedName>
        <fullName evidence="8">Uncharacterized protein</fullName>
    </submittedName>
</protein>
<feature type="domain" description="SHSP" evidence="6">
    <location>
        <begin position="8"/>
        <end position="114"/>
    </location>
</feature>
<keyword evidence="1" id="KW-0346">Stress response</keyword>
<dbReference type="PANTHER" id="PTHR11527">
    <property type="entry name" value="HEAT-SHOCK PROTEIN 20 FAMILY MEMBER"/>
    <property type="match status" value="1"/>
</dbReference>
<name>A0A0A0LT66_CUCSA</name>
<dbReference type="SUPFAM" id="SSF49764">
    <property type="entry name" value="HSP20-like chaperones"/>
    <property type="match status" value="1"/>
</dbReference>
<dbReference type="PROSITE" id="PS51203">
    <property type="entry name" value="CS"/>
    <property type="match status" value="1"/>
</dbReference>
<dbReference type="InterPro" id="IPR031107">
    <property type="entry name" value="Small_HSP"/>
</dbReference>
<dbReference type="Gramene" id="KGN63957">
    <property type="protein sequence ID" value="KGN63957"/>
    <property type="gene ID" value="Csa_1G031780"/>
</dbReference>
<dbReference type="CDD" id="cd06464">
    <property type="entry name" value="ACD_sHsps-like"/>
    <property type="match status" value="1"/>
</dbReference>
<comment type="similarity">
    <text evidence="2 3">Belongs to the small heat shock protein (HSP20) family.</text>
</comment>
<dbReference type="EMBL" id="CM002922">
    <property type="protein sequence ID" value="KGN63957.1"/>
    <property type="molecule type" value="Genomic_DNA"/>
</dbReference>
<evidence type="ECO:0000256" key="1">
    <source>
        <dbReference type="ARBA" id="ARBA00023016"/>
    </source>
</evidence>
<dbReference type="OrthoDB" id="1431247at2759"/>
<evidence type="ECO:0000259" key="7">
    <source>
        <dbReference type="PROSITE" id="PS51203"/>
    </source>
</evidence>
<dbReference type="InterPro" id="IPR002068">
    <property type="entry name" value="A-crystallin/Hsp20_dom"/>
</dbReference>
<keyword evidence="5" id="KW-0812">Transmembrane</keyword>
<dbReference type="AlphaFoldDB" id="A0A0A0LT66"/>
<reference evidence="8 9" key="1">
    <citation type="journal article" date="2009" name="Nat. Genet.">
        <title>The genome of the cucumber, Cucumis sativus L.</title>
        <authorList>
            <person name="Huang S."/>
            <person name="Li R."/>
            <person name="Zhang Z."/>
            <person name="Li L."/>
            <person name="Gu X."/>
            <person name="Fan W."/>
            <person name="Lucas W.J."/>
            <person name="Wang X."/>
            <person name="Xie B."/>
            <person name="Ni P."/>
            <person name="Ren Y."/>
            <person name="Zhu H."/>
            <person name="Li J."/>
            <person name="Lin K."/>
            <person name="Jin W."/>
            <person name="Fei Z."/>
            <person name="Li G."/>
            <person name="Staub J."/>
            <person name="Kilian A."/>
            <person name="van der Vossen E.A."/>
            <person name="Wu Y."/>
            <person name="Guo J."/>
            <person name="He J."/>
            <person name="Jia Z."/>
            <person name="Ren Y."/>
            <person name="Tian G."/>
            <person name="Lu Y."/>
            <person name="Ruan J."/>
            <person name="Qian W."/>
            <person name="Wang M."/>
            <person name="Huang Q."/>
            <person name="Li B."/>
            <person name="Xuan Z."/>
            <person name="Cao J."/>
            <person name="Asan"/>
            <person name="Wu Z."/>
            <person name="Zhang J."/>
            <person name="Cai Q."/>
            <person name="Bai Y."/>
            <person name="Zhao B."/>
            <person name="Han Y."/>
            <person name="Li Y."/>
            <person name="Li X."/>
            <person name="Wang S."/>
            <person name="Shi Q."/>
            <person name="Liu S."/>
            <person name="Cho W.K."/>
            <person name="Kim J.Y."/>
            <person name="Xu Y."/>
            <person name="Heller-Uszynska K."/>
            <person name="Miao H."/>
            <person name="Cheng Z."/>
            <person name="Zhang S."/>
            <person name="Wu J."/>
            <person name="Yang Y."/>
            <person name="Kang H."/>
            <person name="Li M."/>
            <person name="Liang H."/>
            <person name="Ren X."/>
            <person name="Shi Z."/>
            <person name="Wen M."/>
            <person name="Jian M."/>
            <person name="Yang H."/>
            <person name="Zhang G."/>
            <person name="Yang Z."/>
            <person name="Chen R."/>
            <person name="Liu S."/>
            <person name="Li J."/>
            <person name="Ma L."/>
            <person name="Liu H."/>
            <person name="Zhou Y."/>
            <person name="Zhao J."/>
            <person name="Fang X."/>
            <person name="Li G."/>
            <person name="Fang L."/>
            <person name="Li Y."/>
            <person name="Liu D."/>
            <person name="Zheng H."/>
            <person name="Zhang Y."/>
            <person name="Qin N."/>
            <person name="Li Z."/>
            <person name="Yang G."/>
            <person name="Yang S."/>
            <person name="Bolund L."/>
            <person name="Kristiansen K."/>
            <person name="Zheng H."/>
            <person name="Li S."/>
            <person name="Zhang X."/>
            <person name="Yang H."/>
            <person name="Wang J."/>
            <person name="Sun R."/>
            <person name="Zhang B."/>
            <person name="Jiang S."/>
            <person name="Wang J."/>
            <person name="Du Y."/>
            <person name="Li S."/>
        </authorList>
    </citation>
    <scope>NUCLEOTIDE SEQUENCE [LARGE SCALE GENOMIC DNA]</scope>
    <source>
        <strain evidence="9">cv. 9930</strain>
    </source>
</reference>
<dbReference type="eggNOG" id="KOG0710">
    <property type="taxonomic scope" value="Eukaryota"/>
</dbReference>
<evidence type="ECO:0000256" key="4">
    <source>
        <dbReference type="SAM" id="MobiDB-lite"/>
    </source>
</evidence>
<evidence type="ECO:0000313" key="9">
    <source>
        <dbReference type="Proteomes" id="UP000029981"/>
    </source>
</evidence>
<evidence type="ECO:0000256" key="2">
    <source>
        <dbReference type="PROSITE-ProRule" id="PRU00285"/>
    </source>
</evidence>
<keyword evidence="9" id="KW-1185">Reference proteome</keyword>
<proteinExistence type="inferred from homology"/>
<accession>A0A0A0LT66</accession>
<sequence>MEKGEPSDVLYVKFEPYCQWKKIEDSDVLEVQLPEFKKEELRVRIKNNSILTISGEQLAAKDGKKMHFNRDIKLPKDVFPDEIRAKFGGNILSITMPKKASPPEISKPNPDNASEDKLTQSNGNGKPKNFISKLKSPLSRLKFSKATATAMATAVVILAVGVYYLIKN</sequence>
<dbReference type="GO" id="GO:0034605">
    <property type="term" value="P:cellular response to heat"/>
    <property type="evidence" value="ECO:0000318"/>
    <property type="project" value="GO_Central"/>
</dbReference>
<dbReference type="OMA" id="QYFMASP"/>
<evidence type="ECO:0000259" key="6">
    <source>
        <dbReference type="PROSITE" id="PS01031"/>
    </source>
</evidence>
<evidence type="ECO:0000256" key="3">
    <source>
        <dbReference type="RuleBase" id="RU003616"/>
    </source>
</evidence>
<dbReference type="PROSITE" id="PS01031">
    <property type="entry name" value="SHSP"/>
    <property type="match status" value="1"/>
</dbReference>
<keyword evidence="5" id="KW-0472">Membrane</keyword>
<evidence type="ECO:0000256" key="5">
    <source>
        <dbReference type="SAM" id="Phobius"/>
    </source>
</evidence>
<gene>
    <name evidence="8" type="ORF">Csa_1G031780</name>
</gene>
<dbReference type="Pfam" id="PF00011">
    <property type="entry name" value="HSP20"/>
    <property type="match status" value="1"/>
</dbReference>
<dbReference type="Gene3D" id="2.60.40.790">
    <property type="match status" value="1"/>
</dbReference>
<dbReference type="KEGG" id="csv:101211884"/>
<feature type="transmembrane region" description="Helical" evidence="5">
    <location>
        <begin position="143"/>
        <end position="166"/>
    </location>
</feature>